<reference evidence="1 2" key="1">
    <citation type="submission" date="2021-12" db="EMBL/GenBank/DDBJ databases">
        <title>Genome sequencing of bacteria with rrn-lacking chromosome and rrn-plasmid.</title>
        <authorList>
            <person name="Anda M."/>
            <person name="Iwasaki W."/>
        </authorList>
    </citation>
    <scope>NUCLEOTIDE SEQUENCE [LARGE SCALE GENOMIC DNA]</scope>
    <source>
        <strain evidence="1 2">NBRC 101262</strain>
        <plasmid evidence="1 2">pPP2</plasmid>
    </source>
</reference>
<proteinExistence type="predicted"/>
<dbReference type="Proteomes" id="UP001354989">
    <property type="component" value="Plasmid pPP2"/>
</dbReference>
<protein>
    <submittedName>
        <fullName evidence="1">Uncharacterized protein</fullName>
    </submittedName>
</protein>
<name>A0ABM7VJM6_9BACT</name>
<evidence type="ECO:0000313" key="2">
    <source>
        <dbReference type="Proteomes" id="UP001354989"/>
    </source>
</evidence>
<organism evidence="1 2">
    <name type="scientific">Persicobacter psychrovividus</name>
    <dbReference type="NCBI Taxonomy" id="387638"/>
    <lineage>
        <taxon>Bacteria</taxon>
        <taxon>Pseudomonadati</taxon>
        <taxon>Bacteroidota</taxon>
        <taxon>Cytophagia</taxon>
        <taxon>Cytophagales</taxon>
        <taxon>Persicobacteraceae</taxon>
        <taxon>Persicobacter</taxon>
    </lineage>
</organism>
<keyword evidence="2" id="KW-1185">Reference proteome</keyword>
<sequence>MEFKTEGFLAKDLKINLEGNKRKTHEPVSFHSCE</sequence>
<keyword evidence="1" id="KW-0614">Plasmid</keyword>
<gene>
    <name evidence="1" type="ORF">PEPS_34730</name>
</gene>
<dbReference type="EMBL" id="AP025294">
    <property type="protein sequence ID" value="BDD01193.1"/>
    <property type="molecule type" value="Genomic_DNA"/>
</dbReference>
<evidence type="ECO:0000313" key="1">
    <source>
        <dbReference type="EMBL" id="BDD01193.1"/>
    </source>
</evidence>
<accession>A0ABM7VJM6</accession>
<geneLocation type="plasmid" evidence="1 2">
    <name>pPP2</name>
</geneLocation>